<organism evidence="2 3">
    <name type="scientific">Caulobacter ginsengisoli</name>
    <dbReference type="NCBI Taxonomy" id="400775"/>
    <lineage>
        <taxon>Bacteria</taxon>
        <taxon>Pseudomonadati</taxon>
        <taxon>Pseudomonadota</taxon>
        <taxon>Alphaproteobacteria</taxon>
        <taxon>Caulobacterales</taxon>
        <taxon>Caulobacteraceae</taxon>
        <taxon>Caulobacter</taxon>
    </lineage>
</organism>
<gene>
    <name evidence="2" type="ORF">QO010_004531</name>
</gene>
<keyword evidence="3" id="KW-1185">Reference proteome</keyword>
<dbReference type="Proteomes" id="UP001228905">
    <property type="component" value="Unassembled WGS sequence"/>
</dbReference>
<evidence type="ECO:0000313" key="2">
    <source>
        <dbReference type="EMBL" id="MDQ0466735.1"/>
    </source>
</evidence>
<accession>A0ABU0IXK7</accession>
<keyword evidence="1" id="KW-0175">Coiled coil</keyword>
<reference evidence="2 3" key="1">
    <citation type="submission" date="2023-07" db="EMBL/GenBank/DDBJ databases">
        <title>Genomic Encyclopedia of Type Strains, Phase IV (KMG-IV): sequencing the most valuable type-strain genomes for metagenomic binning, comparative biology and taxonomic classification.</title>
        <authorList>
            <person name="Goeker M."/>
        </authorList>
    </citation>
    <scope>NUCLEOTIDE SEQUENCE [LARGE SCALE GENOMIC DNA]</scope>
    <source>
        <strain evidence="2 3">DSM 18695</strain>
    </source>
</reference>
<dbReference type="Gene3D" id="3.40.50.300">
    <property type="entry name" value="P-loop containing nucleotide triphosphate hydrolases"/>
    <property type="match status" value="2"/>
</dbReference>
<evidence type="ECO:0000256" key="1">
    <source>
        <dbReference type="SAM" id="Coils"/>
    </source>
</evidence>
<dbReference type="RefSeq" id="WP_307352877.1">
    <property type="nucleotide sequence ID" value="NZ_JAUSVS010000014.1"/>
</dbReference>
<dbReference type="SUPFAM" id="SSF52540">
    <property type="entry name" value="P-loop containing nucleoside triphosphate hydrolases"/>
    <property type="match status" value="1"/>
</dbReference>
<comment type="caution">
    <text evidence="2">The sequence shown here is derived from an EMBL/GenBank/DDBJ whole genome shotgun (WGS) entry which is preliminary data.</text>
</comment>
<dbReference type="InterPro" id="IPR027417">
    <property type="entry name" value="P-loop_NTPase"/>
</dbReference>
<name>A0ABU0IXK7_9CAUL</name>
<proteinExistence type="predicted"/>
<evidence type="ECO:0000313" key="3">
    <source>
        <dbReference type="Proteomes" id="UP001228905"/>
    </source>
</evidence>
<protein>
    <submittedName>
        <fullName evidence="2">Type II secretory pathway pseudopilin PulG</fullName>
    </submittedName>
</protein>
<feature type="coiled-coil region" evidence="1">
    <location>
        <begin position="363"/>
        <end position="390"/>
    </location>
</feature>
<sequence length="672" mass="74145">MPIYRYIAVDGYQMYPGPPSAPGIHHTFTPGLHLVAGVNGLGKSTFLLILYHGLVGPAAIRNDDFGVPQPEIVGRRDVDRFRRRVADGAKSAFAEVHFSIGENQFEVRRSLHDLSLVQWRLNGAEQTPDEQNYTQTLVSSMKVGGLADVILIMNLIVFMFENRGLLMWSPFAQRNALRALFMAPKEANELSQRAQAVATANSAYRNLLYIVNRDRKQLLKDEAALATAGTLSAEYHTLQSGVAAHNENILALAERRQALDAARTETRATHEAAKFNYDDVLREIEALKLARVAAAFPKSDESSRYVIARLIGDGECLACGAEDGPLIDRWVAAISEGRCLVCGADHSAQEAIVPPTAVDAARLAKAEARLEGAKQSMEVAADDAKREEEQRDLVQIELDGQLQKRSELEKRIRQIAGSLPPSPPAVAALKERVAQQSETLEGLREDQTAAELEFSKVFNQFKVSIEQKADEIREKFGSRISDFLVERAEITLAYIRAPIGESGQSYEWPTFQLSMTSGTFDAPMPRRTRSEVSMSQGEFIDLAFRLALVEVAAESGPASMVFDAPEASLDALFMRRAGAFLARFTRDNTENRLIVTSNLTNADMIPALFGAYEPQEGDPEPHVIPRDERKDRVIDLLTLAAPTSAVELVGDRYKNLLDRALFPPYGQGEPGH</sequence>
<dbReference type="EMBL" id="JAUSVS010000014">
    <property type="protein sequence ID" value="MDQ0466735.1"/>
    <property type="molecule type" value="Genomic_DNA"/>
</dbReference>